<dbReference type="SMART" id="SM00369">
    <property type="entry name" value="LRR_TYP"/>
    <property type="match status" value="10"/>
</dbReference>
<dbReference type="PANTHER" id="PTHR27000">
    <property type="entry name" value="LEUCINE-RICH REPEAT RECEPTOR-LIKE PROTEIN KINASE FAMILY PROTEIN-RELATED"/>
    <property type="match status" value="1"/>
</dbReference>
<evidence type="ECO:0000256" key="13">
    <source>
        <dbReference type="SAM" id="SignalP"/>
    </source>
</evidence>
<dbReference type="InterPro" id="IPR013210">
    <property type="entry name" value="LRR_N_plant-typ"/>
</dbReference>
<evidence type="ECO:0000256" key="3">
    <source>
        <dbReference type="ARBA" id="ARBA00009592"/>
    </source>
</evidence>
<feature type="domain" description="Leucine-rich repeat-containing N-terminal plant-type" evidence="14">
    <location>
        <begin position="25"/>
        <end position="63"/>
    </location>
</feature>
<evidence type="ECO:0000256" key="6">
    <source>
        <dbReference type="ARBA" id="ARBA00022692"/>
    </source>
</evidence>
<evidence type="ECO:0000256" key="1">
    <source>
        <dbReference type="ARBA" id="ARBA00004162"/>
    </source>
</evidence>
<dbReference type="InterPro" id="IPR055414">
    <property type="entry name" value="LRR_R13L4/SHOC2-like"/>
</dbReference>
<dbReference type="InterPro" id="IPR003591">
    <property type="entry name" value="Leu-rich_rpt_typical-subtyp"/>
</dbReference>
<dbReference type="GO" id="GO:0005886">
    <property type="term" value="C:plasma membrane"/>
    <property type="evidence" value="ECO:0007669"/>
    <property type="project" value="UniProtKB-SubCell"/>
</dbReference>
<evidence type="ECO:0000313" key="17">
    <source>
        <dbReference type="Proteomes" id="UP000306102"/>
    </source>
</evidence>
<organism evidence="16 17">
    <name type="scientific">Camellia sinensis var. sinensis</name>
    <name type="common">China tea</name>
    <dbReference type="NCBI Taxonomy" id="542762"/>
    <lineage>
        <taxon>Eukaryota</taxon>
        <taxon>Viridiplantae</taxon>
        <taxon>Streptophyta</taxon>
        <taxon>Embryophyta</taxon>
        <taxon>Tracheophyta</taxon>
        <taxon>Spermatophyta</taxon>
        <taxon>Magnoliopsida</taxon>
        <taxon>eudicotyledons</taxon>
        <taxon>Gunneridae</taxon>
        <taxon>Pentapetalae</taxon>
        <taxon>asterids</taxon>
        <taxon>Ericales</taxon>
        <taxon>Theaceae</taxon>
        <taxon>Camellia</taxon>
    </lineage>
</organism>
<keyword evidence="5" id="KW-0433">Leucine-rich repeat</keyword>
<reference evidence="16 17" key="1">
    <citation type="journal article" date="2018" name="Proc. Natl. Acad. Sci. U.S.A.">
        <title>Draft genome sequence of Camellia sinensis var. sinensis provides insights into the evolution of the tea genome and tea quality.</title>
        <authorList>
            <person name="Wei C."/>
            <person name="Yang H."/>
            <person name="Wang S."/>
            <person name="Zhao J."/>
            <person name="Liu C."/>
            <person name="Gao L."/>
            <person name="Xia E."/>
            <person name="Lu Y."/>
            <person name="Tai Y."/>
            <person name="She G."/>
            <person name="Sun J."/>
            <person name="Cao H."/>
            <person name="Tong W."/>
            <person name="Gao Q."/>
            <person name="Li Y."/>
            <person name="Deng W."/>
            <person name="Jiang X."/>
            <person name="Wang W."/>
            <person name="Chen Q."/>
            <person name="Zhang S."/>
            <person name="Li H."/>
            <person name="Wu J."/>
            <person name="Wang P."/>
            <person name="Li P."/>
            <person name="Shi C."/>
            <person name="Zheng F."/>
            <person name="Jian J."/>
            <person name="Huang B."/>
            <person name="Shan D."/>
            <person name="Shi M."/>
            <person name="Fang C."/>
            <person name="Yue Y."/>
            <person name="Li F."/>
            <person name="Li D."/>
            <person name="Wei S."/>
            <person name="Han B."/>
            <person name="Jiang C."/>
            <person name="Yin Y."/>
            <person name="Xia T."/>
            <person name="Zhang Z."/>
            <person name="Bennetzen J.L."/>
            <person name="Zhao S."/>
            <person name="Wan X."/>
        </authorList>
    </citation>
    <scope>NUCLEOTIDE SEQUENCE [LARGE SCALE GENOMIC DNA]</scope>
    <source>
        <strain evidence="17">cv. Shuchazao</strain>
        <tissue evidence="16">Leaf</tissue>
    </source>
</reference>
<dbReference type="EMBL" id="SDRB02000729">
    <property type="protein sequence ID" value="THG22722.1"/>
    <property type="molecule type" value="Genomic_DNA"/>
</dbReference>
<dbReference type="GO" id="GO:0051707">
    <property type="term" value="P:response to other organism"/>
    <property type="evidence" value="ECO:0007669"/>
    <property type="project" value="UniProtKB-ARBA"/>
</dbReference>
<dbReference type="Gene3D" id="3.80.10.10">
    <property type="entry name" value="Ribonuclease Inhibitor"/>
    <property type="match status" value="5"/>
</dbReference>
<keyword evidence="9" id="KW-1133">Transmembrane helix</keyword>
<comment type="subcellular location">
    <subcellularLocation>
        <location evidence="1">Cell membrane</location>
        <topology evidence="1">Single-pass membrane protein</topology>
    </subcellularLocation>
    <subcellularLocation>
        <location evidence="2">Membrane</location>
        <topology evidence="2">Single-pass type I membrane protein</topology>
    </subcellularLocation>
</comment>
<proteinExistence type="inferred from homology"/>
<keyword evidence="11" id="KW-0675">Receptor</keyword>
<dbReference type="InterPro" id="IPR032675">
    <property type="entry name" value="LRR_dom_sf"/>
</dbReference>
<evidence type="ECO:0000256" key="10">
    <source>
        <dbReference type="ARBA" id="ARBA00023136"/>
    </source>
</evidence>
<evidence type="ECO:0000256" key="4">
    <source>
        <dbReference type="ARBA" id="ARBA00022475"/>
    </source>
</evidence>
<dbReference type="AlphaFoldDB" id="A0A4S4F0R7"/>
<dbReference type="InterPro" id="IPR001611">
    <property type="entry name" value="Leu-rich_rpt"/>
</dbReference>
<dbReference type="SUPFAM" id="SSF52058">
    <property type="entry name" value="L domain-like"/>
    <property type="match status" value="2"/>
</dbReference>
<keyword evidence="17" id="KW-1185">Reference proteome</keyword>
<dbReference type="STRING" id="542762.A0A4S4F0R7"/>
<sequence length="962" mass="105634">MKHHTRFFALLLFLLSDLNSIIGCHDNERAALLSFKSFLRDPSNRLASWQGKNCCFWHGIRCSDSNDVIVVNLTNPNPGSLILNSNSKLVSTSNNVTYAALEGTVSPSLFTLSRIRYLDLSFNNFLFSKIPTGLSNLTELTHLSLSNAMFKDTITTQFANITSLRLLDLSCSYLVPDTSSISYNLTSSKSYAGSLLSYIKSGEISSSSLNWLMGLHNLRVLKLSGVDLSVASQSSEWAKPISMLSKLKIVQLSDCEIVGKLPINDFLNLTQLSSLEMDYNFLTSSIPTQLANITSLSILDLSSSNLQGFLPYLPQLRELHISNNPGITIDLSSMFRAPWGNLEILDIGLNHVNESIPTFIANMSSLLYFSAESCSIHGPIPSSLYNLSKLEYLILNFNYITGNLSSSISNLQSLQYLSLFQNSLQGHIPDSICQISSLQYLHLASNKMTGELPDCIRRLTNLSVLMLSENNITGIITSLMWLFQNSSPSMIGLGSSGLTVKIGRYPFSPNFQPIQLDLSSCSIGGGIPDFVSNLTNLEYLSLADNNLSGTIPSWLLNLPMLGYLDLSSNNLQGVVPPNIRLQQFFGPTTLNLAGNHLEGPIPFLPETIEAVDLSRNNFTGGIPIQVGGLQNVKYLSFSSNLLSGPIPLSFCHTNNVLMLIDLSNNSLSGTIPAGLGNCTSLISLHLARNNLRGNIPNELKAATSLIFLQLNGNHFSGPFPTFIRELQNLEVLNLGNNKFEGNIPRFIGDLQKLRILVLEWNSFNGSIPKEINNLWDLQFIGFSNNKLSGAIPDKLQCFKMLTSRPRRNIIGRIISFMYSGVDLNIVIKGLPYELDVIFTDNSGIDLSCNLLTGLIPPEIGLLEGLFMLNLSRNSLYGEIPMSIGKMSELESLDLSFNNLSGSIPMALASLDFLSYLNLSYNNLSGEIPKGMHFDTLFGDGSPYIGNRFLCGAPGISVFVKEK</sequence>
<dbReference type="SUPFAM" id="SSF52047">
    <property type="entry name" value="RNI-like"/>
    <property type="match status" value="1"/>
</dbReference>
<keyword evidence="7 13" id="KW-0732">Signal</keyword>
<evidence type="ECO:0000256" key="12">
    <source>
        <dbReference type="ARBA" id="ARBA00023180"/>
    </source>
</evidence>
<dbReference type="Pfam" id="PF08263">
    <property type="entry name" value="LRRNT_2"/>
    <property type="match status" value="1"/>
</dbReference>
<dbReference type="Pfam" id="PF23598">
    <property type="entry name" value="LRR_14"/>
    <property type="match status" value="1"/>
</dbReference>
<feature type="signal peptide" evidence="13">
    <location>
        <begin position="1"/>
        <end position="23"/>
    </location>
</feature>
<evidence type="ECO:0000256" key="9">
    <source>
        <dbReference type="ARBA" id="ARBA00022989"/>
    </source>
</evidence>
<evidence type="ECO:0000259" key="14">
    <source>
        <dbReference type="Pfam" id="PF08263"/>
    </source>
</evidence>
<dbReference type="Pfam" id="PF13855">
    <property type="entry name" value="LRR_8"/>
    <property type="match status" value="1"/>
</dbReference>
<evidence type="ECO:0000256" key="8">
    <source>
        <dbReference type="ARBA" id="ARBA00022737"/>
    </source>
</evidence>
<comment type="similarity">
    <text evidence="3">Belongs to the RLP family.</text>
</comment>
<evidence type="ECO:0000256" key="7">
    <source>
        <dbReference type="ARBA" id="ARBA00022729"/>
    </source>
</evidence>
<evidence type="ECO:0000256" key="2">
    <source>
        <dbReference type="ARBA" id="ARBA00004479"/>
    </source>
</evidence>
<keyword evidence="8" id="KW-0677">Repeat</keyword>
<comment type="caution">
    <text evidence="16">The sequence shown here is derived from an EMBL/GenBank/DDBJ whole genome shotgun (WGS) entry which is preliminary data.</text>
</comment>
<keyword evidence="4" id="KW-1003">Cell membrane</keyword>
<feature type="chain" id="PRO_5020579188" evidence="13">
    <location>
        <begin position="24"/>
        <end position="962"/>
    </location>
</feature>
<dbReference type="PRINTS" id="PR00019">
    <property type="entry name" value="LEURICHRPT"/>
</dbReference>
<evidence type="ECO:0000256" key="11">
    <source>
        <dbReference type="ARBA" id="ARBA00023170"/>
    </source>
</evidence>
<keyword evidence="10" id="KW-0472">Membrane</keyword>
<dbReference type="Proteomes" id="UP000306102">
    <property type="component" value="Unassembled WGS sequence"/>
</dbReference>
<feature type="domain" description="Disease resistance R13L4/SHOC-2-like LRR" evidence="15">
    <location>
        <begin position="382"/>
        <end position="469"/>
    </location>
</feature>
<dbReference type="FunFam" id="3.80.10.10:FF:000095">
    <property type="entry name" value="LRR receptor-like serine/threonine-protein kinase GSO1"/>
    <property type="match status" value="2"/>
</dbReference>
<dbReference type="SMART" id="SM00365">
    <property type="entry name" value="LRR_SD22"/>
    <property type="match status" value="6"/>
</dbReference>
<dbReference type="FunFam" id="3.80.10.10:FF:000111">
    <property type="entry name" value="LRR receptor-like serine/threonine-protein kinase ERECTA"/>
    <property type="match status" value="1"/>
</dbReference>
<evidence type="ECO:0000256" key="5">
    <source>
        <dbReference type="ARBA" id="ARBA00022614"/>
    </source>
</evidence>
<evidence type="ECO:0000313" key="16">
    <source>
        <dbReference type="EMBL" id="THG22722.1"/>
    </source>
</evidence>
<dbReference type="GO" id="GO:0006952">
    <property type="term" value="P:defense response"/>
    <property type="evidence" value="ECO:0007669"/>
    <property type="project" value="UniProtKB-ARBA"/>
</dbReference>
<accession>A0A4S4F0R7</accession>
<name>A0A4S4F0R7_CAMSN</name>
<dbReference type="PANTHER" id="PTHR27000:SF716">
    <property type="entry name" value="LRR RECEPTOR-LIKE SERINE_THREONINE-PROTEIN KINASE FLS2"/>
    <property type="match status" value="1"/>
</dbReference>
<protein>
    <submittedName>
        <fullName evidence="16">Uncharacterized protein</fullName>
    </submittedName>
</protein>
<keyword evidence="12" id="KW-0325">Glycoprotein</keyword>
<evidence type="ECO:0000259" key="15">
    <source>
        <dbReference type="Pfam" id="PF23598"/>
    </source>
</evidence>
<gene>
    <name evidence="16" type="ORF">TEA_018490</name>
</gene>
<keyword evidence="6" id="KW-0812">Transmembrane</keyword>
<dbReference type="Pfam" id="PF00560">
    <property type="entry name" value="LRR_1"/>
    <property type="match status" value="6"/>
</dbReference>